<feature type="compositionally biased region" description="Low complexity" evidence="1">
    <location>
        <begin position="68"/>
        <end position="78"/>
    </location>
</feature>
<feature type="region of interest" description="Disordered" evidence="1">
    <location>
        <begin position="44"/>
        <end position="95"/>
    </location>
</feature>
<feature type="compositionally biased region" description="Polar residues" evidence="1">
    <location>
        <begin position="85"/>
        <end position="95"/>
    </location>
</feature>
<dbReference type="Pfam" id="PF05699">
    <property type="entry name" value="Dimer_Tnp_hAT"/>
    <property type="match status" value="1"/>
</dbReference>
<reference evidence="3" key="1">
    <citation type="submission" date="2018-02" db="EMBL/GenBank/DDBJ databases">
        <authorList>
            <person name="Cohen D.B."/>
            <person name="Kent A.D."/>
        </authorList>
    </citation>
    <scope>NUCLEOTIDE SEQUENCE</scope>
</reference>
<organism evidence="3">
    <name type="scientific">Fagus sylvatica</name>
    <name type="common">Beechnut</name>
    <dbReference type="NCBI Taxonomy" id="28930"/>
    <lineage>
        <taxon>Eukaryota</taxon>
        <taxon>Viridiplantae</taxon>
        <taxon>Streptophyta</taxon>
        <taxon>Embryophyta</taxon>
        <taxon>Tracheophyta</taxon>
        <taxon>Spermatophyta</taxon>
        <taxon>Magnoliopsida</taxon>
        <taxon>eudicotyledons</taxon>
        <taxon>Gunneridae</taxon>
        <taxon>Pentapetalae</taxon>
        <taxon>rosids</taxon>
        <taxon>fabids</taxon>
        <taxon>Fagales</taxon>
        <taxon>Fagaceae</taxon>
        <taxon>Fagus</taxon>
    </lineage>
</organism>
<evidence type="ECO:0000259" key="2">
    <source>
        <dbReference type="SMART" id="SM00597"/>
    </source>
</evidence>
<accession>A0A2N9HMB7</accession>
<proteinExistence type="predicted"/>
<dbReference type="PANTHER" id="PTHR45749:SF26">
    <property type="entry name" value="ZINC FINGER MYM-TYPE PROTEIN 1-LIKE"/>
    <property type="match status" value="1"/>
</dbReference>
<feature type="domain" description="TTF-type" evidence="2">
    <location>
        <begin position="145"/>
        <end position="235"/>
    </location>
</feature>
<dbReference type="GO" id="GO:0046983">
    <property type="term" value="F:protein dimerization activity"/>
    <property type="evidence" value="ECO:0007669"/>
    <property type="project" value="InterPro"/>
</dbReference>
<dbReference type="PANTHER" id="PTHR45749">
    <property type="match status" value="1"/>
</dbReference>
<dbReference type="AlphaFoldDB" id="A0A2N9HMB7"/>
<dbReference type="InterPro" id="IPR008906">
    <property type="entry name" value="HATC_C_dom"/>
</dbReference>
<evidence type="ECO:0000313" key="3">
    <source>
        <dbReference type="EMBL" id="SPD13115.1"/>
    </source>
</evidence>
<dbReference type="SUPFAM" id="SSF53098">
    <property type="entry name" value="Ribonuclease H-like"/>
    <property type="match status" value="1"/>
</dbReference>
<evidence type="ECO:0000256" key="1">
    <source>
        <dbReference type="SAM" id="MobiDB-lite"/>
    </source>
</evidence>
<name>A0A2N9HMB7_FAGSY</name>
<dbReference type="Pfam" id="PF14291">
    <property type="entry name" value="DUF4371"/>
    <property type="match status" value="1"/>
</dbReference>
<protein>
    <recommendedName>
        <fullName evidence="2">TTF-type domain-containing protein</fullName>
    </recommendedName>
</protein>
<sequence length="683" mass="77097">MTGALALIHIKRKPSHLAKGIGNDCAMARGGAVYKLDWAIAKKESKDQSTSETNSSSNINVPIPDEPPSSSNINVPISDEPPSSEPQIVESTQVDISSLERDPGLRLPIWSYPINEHDNVQRAYIKLKACQPKLDNYPETLGKIQKRRFNYSWFEDFPWLEYSESKDKAFCFPCFLFDKNPPRFPKFTVEGFDNWKRVKGDQCAFANHEGGPCSSHNNAMNNLDSLSDPSLHIDKRIQVQDSKLVLQNRLQLKTTIDCVKWLAMQACAFRGHDESSESSNRGNFYEMLKYTASINENIAEVILENAPGNAKYTSPDIQKEILNILATRVRNKIREEIGDAKFCILVDEALDKSNKEQMAIVLRFVNRDGFVQEPFFDVVGVDETSAKTLKKGICNVLTRHNLQVENMRGQWYDGASNMRGAWNGLQALFLKDCPYAYYVHCFAHQLQLALVAAAKDMLDVWKFFSKLNSIVNLVGVSPKRHMELKNIKIAELADMLASGELATGKGANQSRSLQRPGATRWGSHFGAVSKLIEMFTAAQTVLEINRFTEWTTRLLVLSSALNPVDGFKSFKIDDICSLASEFYPGDFTQVENGRLVEIGKVSIYFFIDRLVRLVLTLPVSTATTERAFFAMKLVKTTLRNKMEDGFLADCLVIYIERELARNIDSDSIINDFYSIKNRRAPLK</sequence>
<dbReference type="InterPro" id="IPR025398">
    <property type="entry name" value="DUF4371"/>
</dbReference>
<dbReference type="InterPro" id="IPR012337">
    <property type="entry name" value="RNaseH-like_sf"/>
</dbReference>
<gene>
    <name evidence="3" type="ORF">FSB_LOCUS40997</name>
</gene>
<dbReference type="EMBL" id="OIVN01003713">
    <property type="protein sequence ID" value="SPD13115.1"/>
    <property type="molecule type" value="Genomic_DNA"/>
</dbReference>
<dbReference type="SMART" id="SM00597">
    <property type="entry name" value="ZnF_TTF"/>
    <property type="match status" value="1"/>
</dbReference>
<dbReference type="InterPro" id="IPR006580">
    <property type="entry name" value="Znf_TTF"/>
</dbReference>